<accession>A0A8J2L621</accession>
<dbReference type="EMBL" id="CAJVCH010537503">
    <property type="protein sequence ID" value="CAG7825783.1"/>
    <property type="molecule type" value="Genomic_DNA"/>
</dbReference>
<feature type="non-terminal residue" evidence="2">
    <location>
        <position position="154"/>
    </location>
</feature>
<reference evidence="2" key="1">
    <citation type="submission" date="2021-06" db="EMBL/GenBank/DDBJ databases">
        <authorList>
            <person name="Hodson N. C."/>
            <person name="Mongue J. A."/>
            <person name="Jaron S. K."/>
        </authorList>
    </citation>
    <scope>NUCLEOTIDE SEQUENCE</scope>
</reference>
<protein>
    <submittedName>
        <fullName evidence="2">Uncharacterized protein</fullName>
    </submittedName>
</protein>
<feature type="compositionally biased region" description="Polar residues" evidence="1">
    <location>
        <begin position="41"/>
        <end position="55"/>
    </location>
</feature>
<proteinExistence type="predicted"/>
<keyword evidence="3" id="KW-1185">Reference proteome</keyword>
<feature type="compositionally biased region" description="Polar residues" evidence="1">
    <location>
        <begin position="1"/>
        <end position="10"/>
    </location>
</feature>
<evidence type="ECO:0000313" key="2">
    <source>
        <dbReference type="EMBL" id="CAG7825783.1"/>
    </source>
</evidence>
<organism evidence="2 3">
    <name type="scientific">Allacma fusca</name>
    <dbReference type="NCBI Taxonomy" id="39272"/>
    <lineage>
        <taxon>Eukaryota</taxon>
        <taxon>Metazoa</taxon>
        <taxon>Ecdysozoa</taxon>
        <taxon>Arthropoda</taxon>
        <taxon>Hexapoda</taxon>
        <taxon>Collembola</taxon>
        <taxon>Symphypleona</taxon>
        <taxon>Sminthuridae</taxon>
        <taxon>Allacma</taxon>
    </lineage>
</organism>
<gene>
    <name evidence="2" type="ORF">AFUS01_LOCUS35872</name>
</gene>
<feature type="non-terminal residue" evidence="2">
    <location>
        <position position="1"/>
    </location>
</feature>
<comment type="caution">
    <text evidence="2">The sequence shown here is derived from an EMBL/GenBank/DDBJ whole genome shotgun (WGS) entry which is preliminary data.</text>
</comment>
<evidence type="ECO:0000256" key="1">
    <source>
        <dbReference type="SAM" id="MobiDB-lite"/>
    </source>
</evidence>
<dbReference type="AlphaFoldDB" id="A0A8J2L621"/>
<sequence>LSTSQASPTGKTIPPSQPVLDESTSLVFANDETDNHEAVSDSDTSTILPSSQDSTVAPDVVESEETDLTPSLTPTQESVVEELRDIWEYSLSLNDTTDKELKTTLSNVVQLAYARVQIEPDDTLDRLKYLLEKLRQRIGVSTTSTTMHTDANQI</sequence>
<evidence type="ECO:0000313" key="3">
    <source>
        <dbReference type="Proteomes" id="UP000708208"/>
    </source>
</evidence>
<feature type="region of interest" description="Disordered" evidence="1">
    <location>
        <begin position="1"/>
        <end position="76"/>
    </location>
</feature>
<dbReference type="Proteomes" id="UP000708208">
    <property type="component" value="Unassembled WGS sequence"/>
</dbReference>
<name>A0A8J2L621_9HEXA</name>